<reference evidence="4" key="1">
    <citation type="submission" date="2023-06" db="EMBL/GenBank/DDBJ databases">
        <authorList>
            <person name="Jiang Y."/>
            <person name="Liu Q."/>
        </authorList>
    </citation>
    <scope>NUCLEOTIDE SEQUENCE</scope>
    <source>
        <strain evidence="4">CGMCC 1.12090</strain>
    </source>
</reference>
<dbReference type="InterPro" id="IPR029058">
    <property type="entry name" value="AB_hydrolase_fold"/>
</dbReference>
<dbReference type="PANTHER" id="PTHR22946:SF9">
    <property type="entry name" value="POLYKETIDE TRANSFERASE AF380"/>
    <property type="match status" value="1"/>
</dbReference>
<dbReference type="SUPFAM" id="SSF53474">
    <property type="entry name" value="alpha/beta-Hydrolases"/>
    <property type="match status" value="1"/>
</dbReference>
<dbReference type="InterPro" id="IPR002925">
    <property type="entry name" value="Dienelactn_hydro"/>
</dbReference>
<dbReference type="EMBL" id="JAUKVY010000006">
    <property type="protein sequence ID" value="MDO1532686.1"/>
    <property type="molecule type" value="Genomic_DNA"/>
</dbReference>
<comment type="caution">
    <text evidence="4">The sequence shown here is derived from an EMBL/GenBank/DDBJ whole genome shotgun (WGS) entry which is preliminary data.</text>
</comment>
<protein>
    <submittedName>
        <fullName evidence="4">Alpha/beta hydrolase fold domain-containing protein</fullName>
    </submittedName>
</protein>
<name>A0ABT8S5N4_9BURK</name>
<dbReference type="Proteomes" id="UP001169027">
    <property type="component" value="Unassembled WGS sequence"/>
</dbReference>
<feature type="domain" description="Dienelactone hydrolase" evidence="3">
    <location>
        <begin position="159"/>
        <end position="347"/>
    </location>
</feature>
<keyword evidence="1 4" id="KW-0378">Hydrolase</keyword>
<dbReference type="RefSeq" id="WP_301807750.1">
    <property type="nucleotide sequence ID" value="NZ_JAUJZH010000006.1"/>
</dbReference>
<keyword evidence="5" id="KW-1185">Reference proteome</keyword>
<keyword evidence="2" id="KW-0472">Membrane</keyword>
<evidence type="ECO:0000313" key="4">
    <source>
        <dbReference type="EMBL" id="MDO1532686.1"/>
    </source>
</evidence>
<evidence type="ECO:0000313" key="5">
    <source>
        <dbReference type="Proteomes" id="UP001169027"/>
    </source>
</evidence>
<keyword evidence="2" id="KW-1133">Transmembrane helix</keyword>
<dbReference type="GO" id="GO:0016787">
    <property type="term" value="F:hydrolase activity"/>
    <property type="evidence" value="ECO:0007669"/>
    <property type="project" value="UniProtKB-KW"/>
</dbReference>
<evidence type="ECO:0000256" key="2">
    <source>
        <dbReference type="SAM" id="Phobius"/>
    </source>
</evidence>
<dbReference type="InterPro" id="IPR011990">
    <property type="entry name" value="TPR-like_helical_dom_sf"/>
</dbReference>
<dbReference type="InterPro" id="IPR050261">
    <property type="entry name" value="FrsA_esterase"/>
</dbReference>
<dbReference type="Gene3D" id="1.25.40.10">
    <property type="entry name" value="Tetratricopeptide repeat domain"/>
    <property type="match status" value="1"/>
</dbReference>
<sequence>MTRQTLKNTPNGWIRLRPGHTWNEWLAHAQKAADKAWRLDPTLPPSKGARAAVLMFTGRTHEAIALSEQQIAMNPSELIARHDLAALLLFSGQPERVANRRAQEIAFAIAIFLALVAGTPSASIAQIARTKVLTFPSVTLTDQEFLTGRKDGKSETVGGVLRLPAGTGKVPVAVLLHGSGGISSYVTDWEDDFNALGMGTFIIDSFSPRGIVNTNADQFVLGRLAMIVDAYNALEALSKHPRVDPSRIVLMGFSRGGQTALYASVARFQRTYMPAGVSFAAYVTMYAQCGTTFRDDDDMVDRPVRMFHGIDDNYVSIEPCRAYAARLKAKGRDVQLTEYPGAGHVFDGKAFKKPLAPPNWQTMRHCTLAEADAGAIFNAKSGQPFTASDPVSSSARPCFTTRMLPGRCARRSLTS</sequence>
<proteinExistence type="predicted"/>
<evidence type="ECO:0000256" key="1">
    <source>
        <dbReference type="ARBA" id="ARBA00022801"/>
    </source>
</evidence>
<dbReference type="Pfam" id="PF01738">
    <property type="entry name" value="DLH"/>
    <property type="match status" value="1"/>
</dbReference>
<dbReference type="PANTHER" id="PTHR22946">
    <property type="entry name" value="DIENELACTONE HYDROLASE DOMAIN-CONTAINING PROTEIN-RELATED"/>
    <property type="match status" value="1"/>
</dbReference>
<gene>
    <name evidence="4" type="ORF">Q2T77_10340</name>
</gene>
<feature type="transmembrane region" description="Helical" evidence="2">
    <location>
        <begin position="105"/>
        <end position="128"/>
    </location>
</feature>
<organism evidence="4 5">
    <name type="scientific">Variovorax ginsengisoli</name>
    <dbReference type="NCBI Taxonomy" id="363844"/>
    <lineage>
        <taxon>Bacteria</taxon>
        <taxon>Pseudomonadati</taxon>
        <taxon>Pseudomonadota</taxon>
        <taxon>Betaproteobacteria</taxon>
        <taxon>Burkholderiales</taxon>
        <taxon>Comamonadaceae</taxon>
        <taxon>Variovorax</taxon>
    </lineage>
</organism>
<dbReference type="SUPFAM" id="SSF48452">
    <property type="entry name" value="TPR-like"/>
    <property type="match status" value="1"/>
</dbReference>
<dbReference type="Gene3D" id="3.40.50.1820">
    <property type="entry name" value="alpha/beta hydrolase"/>
    <property type="match status" value="1"/>
</dbReference>
<accession>A0ABT8S5N4</accession>
<keyword evidence="2" id="KW-0812">Transmembrane</keyword>
<evidence type="ECO:0000259" key="3">
    <source>
        <dbReference type="Pfam" id="PF01738"/>
    </source>
</evidence>